<comment type="function">
    <text evidence="14">This is a receptor for the anterior pituitary hormone prolactin.</text>
</comment>
<keyword evidence="5 14" id="KW-0479">Metal-binding</keyword>
<sequence length="631" mass="72337">MITYYLAVQMCFIRMGRPQMYRKSRLQHANIYWLFMLFSPHMSYVFGKNKVHSQVTGFCHLINHMLVMSLPFQDTQLSGMRRDLRLALLLLLSAALESNSMSPPGKPVLLGCRSPEKETFTCWWEPGPDGGLPTTHRLYYERERLEGIHECPDYQSAGKNSCFFDKNHTSIWVDYFLTVVAFNDLGNATSDPLKMDVMEIVKPDPPENVTLLVKDIEDSPHLHVGWQRPQNTDTESGWVTIKYKLRVKQENNKKWKEYMSGTQTHFSLYSVSPGVEYSVQVRCRLDHGFWSEWSNTSHVKIPDYLQDKRPFGILVSTLCVITFIATMCILVMKRKYLKKCFLPPVPGPKITGVDFTLLKSGPTEDAINSLNQNFPLMVAWKDQMEDYLIVTENDIGLEPHPFISQKRKNRSMFSSSGFCFHSEIQSQDSRLSLNEQEKAGKRNHEIQQFVKSNKSLSGTSLSNIEQTQQCSHKQQGTIINFGITEATQQSRSHHDNTVKPLTDSGYVDIRRHEENTEEVDVKTLQYSRVKEMNSDNTLILEKENVSRPGYMDVQRQENTEGYSRVKEVEGDSMIIVQKQILSSDTYYKETGNNSIDCDLQMPRGLTGFSKVGVCAELDSGYVDTIPVTHLM</sequence>
<reference evidence="16" key="1">
    <citation type="submission" date="2025-08" db="UniProtKB">
        <authorList>
            <consortium name="Ensembl"/>
        </authorList>
    </citation>
    <scope>IDENTIFICATION</scope>
</reference>
<dbReference type="InParanoid" id="A0A3Q3GLQ6"/>
<gene>
    <name evidence="14" type="primary">PRLR</name>
</gene>
<feature type="domain" description="Fibronectin type-III" evidence="15">
    <location>
        <begin position="103"/>
        <end position="204"/>
    </location>
</feature>
<keyword evidence="4 14" id="KW-0812">Transmembrane</keyword>
<evidence type="ECO:0000256" key="8">
    <source>
        <dbReference type="ARBA" id="ARBA00022833"/>
    </source>
</evidence>
<dbReference type="GO" id="GO:0043235">
    <property type="term" value="C:receptor complex"/>
    <property type="evidence" value="ECO:0007669"/>
    <property type="project" value="TreeGrafter"/>
</dbReference>
<evidence type="ECO:0000313" key="17">
    <source>
        <dbReference type="Proteomes" id="UP000261660"/>
    </source>
</evidence>
<organism evidence="16 17">
    <name type="scientific">Labrus bergylta</name>
    <name type="common">ballan wrasse</name>
    <dbReference type="NCBI Taxonomy" id="56723"/>
    <lineage>
        <taxon>Eukaryota</taxon>
        <taxon>Metazoa</taxon>
        <taxon>Chordata</taxon>
        <taxon>Craniata</taxon>
        <taxon>Vertebrata</taxon>
        <taxon>Euteleostomi</taxon>
        <taxon>Actinopterygii</taxon>
        <taxon>Neopterygii</taxon>
        <taxon>Teleostei</taxon>
        <taxon>Neoteleostei</taxon>
        <taxon>Acanthomorphata</taxon>
        <taxon>Eupercaria</taxon>
        <taxon>Labriformes</taxon>
        <taxon>Labridae</taxon>
        <taxon>Labrus</taxon>
    </lineage>
</organism>
<evidence type="ECO:0000256" key="6">
    <source>
        <dbReference type="ARBA" id="ARBA00022729"/>
    </source>
</evidence>
<dbReference type="InterPro" id="IPR003961">
    <property type="entry name" value="FN3_dom"/>
</dbReference>
<evidence type="ECO:0000259" key="15">
    <source>
        <dbReference type="PROSITE" id="PS50853"/>
    </source>
</evidence>
<keyword evidence="8 14" id="KW-0862">Zinc</keyword>
<dbReference type="PANTHER" id="PTHR23036">
    <property type="entry name" value="CYTOKINE RECEPTOR"/>
    <property type="match status" value="1"/>
</dbReference>
<dbReference type="PROSITE" id="PS50853">
    <property type="entry name" value="FN3"/>
    <property type="match status" value="2"/>
</dbReference>
<dbReference type="GO" id="GO:0046872">
    <property type="term" value="F:metal ion binding"/>
    <property type="evidence" value="ECO:0007669"/>
    <property type="project" value="UniProtKB-KW"/>
</dbReference>
<evidence type="ECO:0000313" key="16">
    <source>
        <dbReference type="Ensembl" id="ENSLBEP00000034702.1"/>
    </source>
</evidence>
<evidence type="ECO:0000256" key="14">
    <source>
        <dbReference type="RuleBase" id="RU365035"/>
    </source>
</evidence>
<evidence type="ECO:0000256" key="13">
    <source>
        <dbReference type="ARBA" id="ARBA00023180"/>
    </source>
</evidence>
<proteinExistence type="inferred from homology"/>
<keyword evidence="13" id="KW-0325">Glycoprotein</keyword>
<reference evidence="16" key="2">
    <citation type="submission" date="2025-09" db="UniProtKB">
        <authorList>
            <consortium name="Ensembl"/>
        </authorList>
    </citation>
    <scope>IDENTIFICATION</scope>
</reference>
<dbReference type="CDD" id="cd00063">
    <property type="entry name" value="FN3"/>
    <property type="match status" value="1"/>
</dbReference>
<evidence type="ECO:0000256" key="2">
    <source>
        <dbReference type="ARBA" id="ARBA00007885"/>
    </source>
</evidence>
<dbReference type="PANTHER" id="PTHR23036:SF86">
    <property type="entry name" value="PROLACTIN RECEPTOR"/>
    <property type="match status" value="1"/>
</dbReference>
<keyword evidence="12 14" id="KW-0675">Receptor</keyword>
<evidence type="ECO:0000256" key="12">
    <source>
        <dbReference type="ARBA" id="ARBA00023170"/>
    </source>
</evidence>
<keyword evidence="17" id="KW-1185">Reference proteome</keyword>
<protein>
    <recommendedName>
        <fullName evidence="3 14">Prolactin receptor</fullName>
        <shortName evidence="14">PRL-R</shortName>
    </recommendedName>
</protein>
<evidence type="ECO:0000256" key="5">
    <source>
        <dbReference type="ARBA" id="ARBA00022723"/>
    </source>
</evidence>
<dbReference type="GeneTree" id="ENSGT00940000154851"/>
<dbReference type="AlphaFoldDB" id="A0A3Q3GLQ6"/>
<keyword evidence="10 14" id="KW-0472">Membrane</keyword>
<comment type="domain">
    <text evidence="14">The box 1 motif is required for JAK interaction and/or activation.</text>
</comment>
<keyword evidence="11 14" id="KW-1015">Disulfide bond</keyword>
<evidence type="ECO:0000256" key="4">
    <source>
        <dbReference type="ARBA" id="ARBA00022692"/>
    </source>
</evidence>
<dbReference type="Pfam" id="PF00041">
    <property type="entry name" value="fn3"/>
    <property type="match status" value="1"/>
</dbReference>
<evidence type="ECO:0000256" key="9">
    <source>
        <dbReference type="ARBA" id="ARBA00022989"/>
    </source>
</evidence>
<dbReference type="GO" id="GO:0019955">
    <property type="term" value="F:cytokine binding"/>
    <property type="evidence" value="ECO:0007669"/>
    <property type="project" value="TreeGrafter"/>
</dbReference>
<comment type="similarity">
    <text evidence="2 14">Belongs to the type I cytokine receptor family. Type 1 subfamily.</text>
</comment>
<evidence type="ECO:0000256" key="11">
    <source>
        <dbReference type="ARBA" id="ARBA00023157"/>
    </source>
</evidence>
<feature type="transmembrane region" description="Helical" evidence="14">
    <location>
        <begin position="311"/>
        <end position="332"/>
    </location>
</feature>
<comment type="domain">
    <text evidence="14">The WSXWS motif appears to be necessary for proper protein folding and thereby efficient intracellular transport and cell-surface receptor binding.</text>
</comment>
<dbReference type="InterPro" id="IPR050379">
    <property type="entry name" value="Type-I_Cytokine_Rcpt"/>
</dbReference>
<evidence type="ECO:0000256" key="10">
    <source>
        <dbReference type="ARBA" id="ARBA00023136"/>
    </source>
</evidence>
<dbReference type="SUPFAM" id="SSF49265">
    <property type="entry name" value="Fibronectin type III"/>
    <property type="match status" value="2"/>
</dbReference>
<dbReference type="GO" id="GO:0004896">
    <property type="term" value="F:cytokine receptor activity"/>
    <property type="evidence" value="ECO:0007669"/>
    <property type="project" value="TreeGrafter"/>
</dbReference>
<dbReference type="InterPro" id="IPR013783">
    <property type="entry name" value="Ig-like_fold"/>
</dbReference>
<dbReference type="Ensembl" id="ENSLBET00000036189.1">
    <property type="protein sequence ID" value="ENSLBEP00000034702.1"/>
    <property type="gene ID" value="ENSLBEG00000026068.1"/>
</dbReference>
<evidence type="ECO:0000256" key="7">
    <source>
        <dbReference type="ARBA" id="ARBA00022737"/>
    </source>
</evidence>
<accession>A0A3Q3GLQ6</accession>
<feature type="domain" description="Fibronectin type-III" evidence="15">
    <location>
        <begin position="205"/>
        <end position="304"/>
    </location>
</feature>
<dbReference type="InterPro" id="IPR015152">
    <property type="entry name" value="Growth/epo_recpt_lig-bind"/>
</dbReference>
<dbReference type="SMART" id="SM00060">
    <property type="entry name" value="FN3"/>
    <property type="match status" value="2"/>
</dbReference>
<dbReference type="Gene3D" id="2.60.40.10">
    <property type="entry name" value="Immunoglobulins"/>
    <property type="match status" value="2"/>
</dbReference>
<keyword evidence="6" id="KW-0732">Signal</keyword>
<dbReference type="FunFam" id="2.60.40.10:FF:000287">
    <property type="entry name" value="Prolactin receptor"/>
    <property type="match status" value="1"/>
</dbReference>
<evidence type="ECO:0000256" key="3">
    <source>
        <dbReference type="ARBA" id="ARBA00019818"/>
    </source>
</evidence>
<dbReference type="Pfam" id="PF09067">
    <property type="entry name" value="EpoR_lig-bind"/>
    <property type="match status" value="1"/>
</dbReference>
<evidence type="ECO:0000256" key="1">
    <source>
        <dbReference type="ARBA" id="ARBA00004479"/>
    </source>
</evidence>
<comment type="subcellular location">
    <subcellularLocation>
        <location evidence="1 14">Membrane</location>
        <topology evidence="1 14">Single-pass type I membrane protein</topology>
    </subcellularLocation>
</comment>
<dbReference type="STRING" id="56723.ENSLBEP00000034702"/>
<dbReference type="FunFam" id="2.60.40.10:FF:000358">
    <property type="entry name" value="Prolactin receptor"/>
    <property type="match status" value="1"/>
</dbReference>
<name>A0A3Q3GLQ6_9LABR</name>
<dbReference type="InterPro" id="IPR036116">
    <property type="entry name" value="FN3_sf"/>
</dbReference>
<keyword evidence="9 14" id="KW-1133">Transmembrane helix</keyword>
<dbReference type="Proteomes" id="UP000261660">
    <property type="component" value="Unplaced"/>
</dbReference>
<dbReference type="GO" id="GO:0009897">
    <property type="term" value="C:external side of plasma membrane"/>
    <property type="evidence" value="ECO:0007669"/>
    <property type="project" value="TreeGrafter"/>
</dbReference>
<keyword evidence="7" id="KW-0677">Repeat</keyword>